<evidence type="ECO:0000256" key="11">
    <source>
        <dbReference type="ARBA" id="ARBA00023180"/>
    </source>
</evidence>
<evidence type="ECO:0000256" key="7">
    <source>
        <dbReference type="ARBA" id="ARBA00022737"/>
    </source>
</evidence>
<evidence type="ECO:0000313" key="15">
    <source>
        <dbReference type="Proteomes" id="UP000515121"/>
    </source>
</evidence>
<keyword evidence="8 12" id="KW-1133">Transmembrane helix</keyword>
<keyword evidence="5 12" id="KW-0812">Transmembrane</keyword>
<keyword evidence="10" id="KW-0675">Receptor</keyword>
<dbReference type="InterPro" id="IPR001611">
    <property type="entry name" value="Leu-rich_rpt"/>
</dbReference>
<keyword evidence="9 12" id="KW-0472">Membrane</keyword>
<comment type="subcellular location">
    <subcellularLocation>
        <location evidence="1">Cell membrane</location>
        <topology evidence="1">Single-pass type I membrane protein</topology>
    </subcellularLocation>
</comment>
<dbReference type="Gene3D" id="3.80.10.10">
    <property type="entry name" value="Ribonuclease Inhibitor"/>
    <property type="match status" value="5"/>
</dbReference>
<sequence length="999" mass="110460">MAAATKLFLGLFIAVTLNISFCNGKSNGSCIETERQALLMFKHDLIDTSNRLISWADGGDCCKWLGVVCDNMTGHVGGLHLRNPPLSGFASDSEDQAYDNSKLGGEPSSSLLNLKYLVYLDLSDNMFEGHIPYFLGSMQSLRYLNLSNAGFDGMIPYQLGNLSNLHHLSLQGYGLYVENLQWLSGLSRLQHLDLSFVDLSKASNWIQEINTFRSLVELSLSFCGLYHFPPLANVNLSSLDVLDLSWNHFDNYSVGRWIFHLRTLTHLNLQGSNLQGPVDGVGNLTSLRHLDLAYNQLNSSLPLWLYRMSHLQVLNLCSCNLHGTISSAIANLSSVITLDLSFNELDGRIEPSFGNLCNLKSISLTGTKLNQDISTILKILSGCISDRLEELFLGNCHLFGPLANKLGKFKKLAVLTLWGNTISGMIPMSLGEMSSLKMLYLFDNKLNETIPTSFGQLANLEDAEIYNNFLKGVFSEVHFANLTRLRTFNAYGNSLRLKVKRGWVPPFQIEALGLASWHLGPGFPSWLHSQKSLRYLDISNSGIADTIPTWFWNISFQLTILNLSHNQIHGKIPSMNMNSYSIIDLSSNYFKGSLPRVSSTVAALDLSNNSFLGSIFDFLCDGMNETSQMEVLNFGGNFLSGNIPNCWENWQSLIAIKLDNNNFTGVIPNSIGSLSSLQSLHLRNNKLFGELPLSLRNCTKLVTIDISENEFVGKIPLWFGIRLPGLFILSLHSNRFHGAIPEELCALGSLQILDLADNNLSGTIPWCIGNFTAMAKKNDDSAAVSYKTSGGSFVDDALLIMKGRLVAYSTILRLVRSMDLSRNALSGEIPKQVTSLFQLQSLNLSYNSLTGKIPEDIGALRLLESLDFSKNKLSGEIPQSIASLSFLSHLNLSCNNLTGRIPLSTQLQSLNASSFIGNKLCGAPLNESCDSDGSDVVNGGGKSNVTLEIDWIYFFVSMALGFVVGFWAVSGPVLFSRTWRIKYFQLLNRISSKFWIKCC</sequence>
<dbReference type="Proteomes" id="UP000515121">
    <property type="component" value="Unplaced"/>
</dbReference>
<dbReference type="OrthoDB" id="1001715at2759"/>
<dbReference type="GO" id="GO:0005886">
    <property type="term" value="C:plasma membrane"/>
    <property type="evidence" value="ECO:0007669"/>
    <property type="project" value="UniProtKB-SubCell"/>
</dbReference>
<evidence type="ECO:0000256" key="12">
    <source>
        <dbReference type="SAM" id="Phobius"/>
    </source>
</evidence>
<accession>A0A6P6AHM8</accession>
<dbReference type="InterPro" id="IPR003591">
    <property type="entry name" value="Leu-rich_rpt_typical-subtyp"/>
</dbReference>
<evidence type="ECO:0000313" key="16">
    <source>
        <dbReference type="RefSeq" id="XP_022764311.1"/>
    </source>
</evidence>
<feature type="domain" description="Leucine-rich repeat-containing N-terminal plant-type" evidence="14">
    <location>
        <begin position="32"/>
        <end position="70"/>
    </location>
</feature>
<dbReference type="PANTHER" id="PTHR48063:SF98">
    <property type="entry name" value="LRR RECEPTOR-LIKE SERINE_THREONINE-PROTEIN KINASE FLS2"/>
    <property type="match status" value="1"/>
</dbReference>
<name>A0A6P6AHM8_DURZI</name>
<dbReference type="SUPFAM" id="SSF52058">
    <property type="entry name" value="L domain-like"/>
    <property type="match status" value="2"/>
</dbReference>
<dbReference type="KEGG" id="dzi:111309545"/>
<dbReference type="FunFam" id="3.80.10.10:FF:000095">
    <property type="entry name" value="LRR receptor-like serine/threonine-protein kinase GSO1"/>
    <property type="match status" value="2"/>
</dbReference>
<organism evidence="15 16">
    <name type="scientific">Durio zibethinus</name>
    <name type="common">Durian</name>
    <dbReference type="NCBI Taxonomy" id="66656"/>
    <lineage>
        <taxon>Eukaryota</taxon>
        <taxon>Viridiplantae</taxon>
        <taxon>Streptophyta</taxon>
        <taxon>Embryophyta</taxon>
        <taxon>Tracheophyta</taxon>
        <taxon>Spermatophyta</taxon>
        <taxon>Magnoliopsida</taxon>
        <taxon>eudicotyledons</taxon>
        <taxon>Gunneridae</taxon>
        <taxon>Pentapetalae</taxon>
        <taxon>rosids</taxon>
        <taxon>malvids</taxon>
        <taxon>Malvales</taxon>
        <taxon>Malvaceae</taxon>
        <taxon>Helicteroideae</taxon>
        <taxon>Durio</taxon>
    </lineage>
</organism>
<keyword evidence="4" id="KW-0433">Leucine-rich repeat</keyword>
<evidence type="ECO:0000259" key="14">
    <source>
        <dbReference type="Pfam" id="PF08263"/>
    </source>
</evidence>
<gene>
    <name evidence="16" type="primary">LOC111309545</name>
</gene>
<dbReference type="Pfam" id="PF08263">
    <property type="entry name" value="LRRNT_2"/>
    <property type="match status" value="1"/>
</dbReference>
<dbReference type="InterPro" id="IPR013210">
    <property type="entry name" value="LRR_N_plant-typ"/>
</dbReference>
<dbReference type="InterPro" id="IPR046956">
    <property type="entry name" value="RLP23-like"/>
</dbReference>
<dbReference type="Pfam" id="PF00560">
    <property type="entry name" value="LRR_1"/>
    <property type="match status" value="14"/>
</dbReference>
<comment type="similarity">
    <text evidence="2">Belongs to the RLP family.</text>
</comment>
<evidence type="ECO:0000256" key="6">
    <source>
        <dbReference type="ARBA" id="ARBA00022729"/>
    </source>
</evidence>
<protein>
    <submittedName>
        <fullName evidence="16">Probable leucine-rich repeat receptor-like protein kinase At2g33170</fullName>
    </submittedName>
</protein>
<evidence type="ECO:0000256" key="4">
    <source>
        <dbReference type="ARBA" id="ARBA00022614"/>
    </source>
</evidence>
<keyword evidence="6 13" id="KW-0732">Signal</keyword>
<evidence type="ECO:0000256" key="9">
    <source>
        <dbReference type="ARBA" id="ARBA00023136"/>
    </source>
</evidence>
<evidence type="ECO:0000256" key="2">
    <source>
        <dbReference type="ARBA" id="ARBA00009592"/>
    </source>
</evidence>
<evidence type="ECO:0000256" key="13">
    <source>
        <dbReference type="SAM" id="SignalP"/>
    </source>
</evidence>
<keyword evidence="3" id="KW-1003">Cell membrane</keyword>
<dbReference type="GeneID" id="111309545"/>
<dbReference type="FunFam" id="3.80.10.10:FF:000111">
    <property type="entry name" value="LRR receptor-like serine/threonine-protein kinase ERECTA"/>
    <property type="match status" value="1"/>
</dbReference>
<feature type="transmembrane region" description="Helical" evidence="12">
    <location>
        <begin position="951"/>
        <end position="975"/>
    </location>
</feature>
<dbReference type="SUPFAM" id="SSF52047">
    <property type="entry name" value="RNI-like"/>
    <property type="match status" value="1"/>
</dbReference>
<keyword evidence="7" id="KW-0677">Repeat</keyword>
<feature type="chain" id="PRO_5027932776" evidence="13">
    <location>
        <begin position="25"/>
        <end position="999"/>
    </location>
</feature>
<dbReference type="PANTHER" id="PTHR48063">
    <property type="entry name" value="LRR RECEPTOR-LIKE KINASE"/>
    <property type="match status" value="1"/>
</dbReference>
<evidence type="ECO:0000256" key="5">
    <source>
        <dbReference type="ARBA" id="ARBA00022692"/>
    </source>
</evidence>
<proteinExistence type="inferred from homology"/>
<reference evidence="16" key="1">
    <citation type="submission" date="2025-08" db="UniProtKB">
        <authorList>
            <consortium name="RefSeq"/>
        </authorList>
    </citation>
    <scope>IDENTIFICATION</scope>
    <source>
        <tissue evidence="16">Fruit stalk</tissue>
    </source>
</reference>
<dbReference type="SMART" id="SM00369">
    <property type="entry name" value="LRR_TYP"/>
    <property type="match status" value="8"/>
</dbReference>
<evidence type="ECO:0000256" key="8">
    <source>
        <dbReference type="ARBA" id="ARBA00022989"/>
    </source>
</evidence>
<dbReference type="InterPro" id="IPR032675">
    <property type="entry name" value="LRR_dom_sf"/>
</dbReference>
<dbReference type="AlphaFoldDB" id="A0A6P6AHM8"/>
<dbReference type="RefSeq" id="XP_022764311.1">
    <property type="nucleotide sequence ID" value="XM_022908576.1"/>
</dbReference>
<feature type="signal peptide" evidence="13">
    <location>
        <begin position="1"/>
        <end position="24"/>
    </location>
</feature>
<dbReference type="FunFam" id="3.80.10.10:FF:001347">
    <property type="entry name" value="LRR receptor-like serine/threonine-protein kinase GSO2"/>
    <property type="match status" value="1"/>
</dbReference>
<evidence type="ECO:0000256" key="10">
    <source>
        <dbReference type="ARBA" id="ARBA00023170"/>
    </source>
</evidence>
<evidence type="ECO:0000256" key="3">
    <source>
        <dbReference type="ARBA" id="ARBA00022475"/>
    </source>
</evidence>
<keyword evidence="15" id="KW-1185">Reference proteome</keyword>
<dbReference type="FunFam" id="3.80.10.10:FF:000041">
    <property type="entry name" value="LRR receptor-like serine/threonine-protein kinase ERECTA"/>
    <property type="match status" value="1"/>
</dbReference>
<keyword evidence="11" id="KW-0325">Glycoprotein</keyword>
<evidence type="ECO:0000256" key="1">
    <source>
        <dbReference type="ARBA" id="ARBA00004251"/>
    </source>
</evidence>